<dbReference type="EMBL" id="CM020619">
    <property type="protein sequence ID" value="KAK1865033.1"/>
    <property type="molecule type" value="Genomic_DNA"/>
</dbReference>
<organism evidence="1 2">
    <name type="scientific">Pyropia yezoensis</name>
    <name type="common">Susabi-nori</name>
    <name type="synonym">Porphyra yezoensis</name>
    <dbReference type="NCBI Taxonomy" id="2788"/>
    <lineage>
        <taxon>Eukaryota</taxon>
        <taxon>Rhodophyta</taxon>
        <taxon>Bangiophyceae</taxon>
        <taxon>Bangiales</taxon>
        <taxon>Bangiaceae</taxon>
        <taxon>Pyropia</taxon>
    </lineage>
</organism>
<accession>A0ACC3C585</accession>
<comment type="caution">
    <text evidence="1">The sequence shown here is derived from an EMBL/GenBank/DDBJ whole genome shotgun (WGS) entry which is preliminary data.</text>
</comment>
<evidence type="ECO:0000313" key="2">
    <source>
        <dbReference type="Proteomes" id="UP000798662"/>
    </source>
</evidence>
<gene>
    <name evidence="1" type="ORF">I4F81_007569</name>
</gene>
<name>A0ACC3C585_PYRYE</name>
<reference evidence="1" key="1">
    <citation type="submission" date="2019-11" db="EMBL/GenBank/DDBJ databases">
        <title>Nori genome reveals adaptations in red seaweeds to the harsh intertidal environment.</title>
        <authorList>
            <person name="Wang D."/>
            <person name="Mao Y."/>
        </authorList>
    </citation>
    <scope>NUCLEOTIDE SEQUENCE</scope>
    <source>
        <tissue evidence="1">Gametophyte</tissue>
    </source>
</reference>
<keyword evidence="2" id="KW-1185">Reference proteome</keyword>
<dbReference type="Proteomes" id="UP000798662">
    <property type="component" value="Chromosome 2"/>
</dbReference>
<protein>
    <submittedName>
        <fullName evidence="1">Uncharacterized protein</fullName>
    </submittedName>
</protein>
<sequence length="174" mass="17948">MQCCAAGKSWGGERACVRGIVTPLGGGELQFALHSARRSAAAAATASAAACRSGCRRCFHRRRQSGRPPHRVVTRVRFGRPRVEVGRQAGGAVHLRHRRGSEGDRGGTPGGRHPRREGSVSQKRRHPLPPVRRRRRARAGAVPGGAFPRGAVTVGSGGSSGGGGRSGSGGGLGG</sequence>
<proteinExistence type="predicted"/>
<evidence type="ECO:0000313" key="1">
    <source>
        <dbReference type="EMBL" id="KAK1865033.1"/>
    </source>
</evidence>